<evidence type="ECO:0000313" key="9">
    <source>
        <dbReference type="RefSeq" id="XP_050924234.1"/>
    </source>
</evidence>
<dbReference type="InterPro" id="IPR007110">
    <property type="entry name" value="Ig-like_dom"/>
</dbReference>
<gene>
    <name evidence="9" type="primary">LOC108894776</name>
</gene>
<evidence type="ECO:0000259" key="7">
    <source>
        <dbReference type="PROSITE" id="PS50835"/>
    </source>
</evidence>
<dbReference type="PANTHER" id="PTHR12080">
    <property type="entry name" value="SIGNALING LYMPHOCYTIC ACTIVATION MOLECULE"/>
    <property type="match status" value="1"/>
</dbReference>
<reference evidence="9" key="1">
    <citation type="submission" date="2025-08" db="UniProtKB">
        <authorList>
            <consortium name="RefSeq"/>
        </authorList>
    </citation>
    <scope>IDENTIFICATION</scope>
    <source>
        <tissue evidence="9">Brain</tissue>
    </source>
</reference>
<comment type="subcellular location">
    <subcellularLocation>
        <location evidence="1">Membrane</location>
    </subcellularLocation>
</comment>
<dbReference type="RefSeq" id="XP_050924234.1">
    <property type="nucleotide sequence ID" value="XM_051068277.1"/>
</dbReference>
<evidence type="ECO:0000256" key="3">
    <source>
        <dbReference type="ARBA" id="ARBA00023136"/>
    </source>
</evidence>
<keyword evidence="2 6" id="KW-0732">Signal</keyword>
<feature type="domain" description="Ig-like" evidence="7">
    <location>
        <begin position="111"/>
        <end position="182"/>
    </location>
</feature>
<dbReference type="GeneID" id="108894776"/>
<dbReference type="InterPro" id="IPR015631">
    <property type="entry name" value="CD2/SLAM_rcpt"/>
</dbReference>
<organism evidence="8 9">
    <name type="scientific">Lates calcarifer</name>
    <name type="common">Barramundi</name>
    <name type="synonym">Holocentrus calcarifer</name>
    <dbReference type="NCBI Taxonomy" id="8187"/>
    <lineage>
        <taxon>Eukaryota</taxon>
        <taxon>Metazoa</taxon>
        <taxon>Chordata</taxon>
        <taxon>Craniata</taxon>
        <taxon>Vertebrata</taxon>
        <taxon>Euteleostomi</taxon>
        <taxon>Actinopterygii</taxon>
        <taxon>Neopterygii</taxon>
        <taxon>Teleostei</taxon>
        <taxon>Neoteleostei</taxon>
        <taxon>Acanthomorphata</taxon>
        <taxon>Carangaria</taxon>
        <taxon>Carangaria incertae sedis</taxon>
        <taxon>Centropomidae</taxon>
        <taxon>Lates</taxon>
    </lineage>
</organism>
<feature type="signal peptide" evidence="6">
    <location>
        <begin position="1"/>
        <end position="19"/>
    </location>
</feature>
<sequence>MEAQIGVLFFFMVWSSSAAGEVKILRGTEGGNITLPVPAIDSGYLSLGPKILANVNEGKIQILDNKYKHRLLWNRTTGLFTLTGLQRADSGIYAISSKSYNLTVHEPVSDPTVKRLSVSTESCTLLCAVDQAAETTLLWYKDEEKLNESSSALPLPLIIHRQDFNSSYRCVAASPAEKKTLSVTVKTLCEHNHTNSTDDIRHKRHHTVGIVISILSVVIVTLVAFFIKWKCLDKNKRITRQTQGSCGNISLSPYTPDIKLRPAQFICYQSGFSSSLPDLFCRHCHSQLGSASSSDFCRAPSKPLLSPLLSPERPALTPSPKPISMSAINDPLNFHLPPEFLFCILGPREK</sequence>
<feature type="transmembrane region" description="Helical" evidence="5">
    <location>
        <begin position="208"/>
        <end position="227"/>
    </location>
</feature>
<evidence type="ECO:0000256" key="1">
    <source>
        <dbReference type="ARBA" id="ARBA00004370"/>
    </source>
</evidence>
<dbReference type="AlphaFoldDB" id="A0AAJ8B1H3"/>
<feature type="chain" id="PRO_5042615498" evidence="6">
    <location>
        <begin position="20"/>
        <end position="350"/>
    </location>
</feature>
<evidence type="ECO:0000256" key="2">
    <source>
        <dbReference type="ARBA" id="ARBA00022729"/>
    </source>
</evidence>
<evidence type="ECO:0000256" key="6">
    <source>
        <dbReference type="SAM" id="SignalP"/>
    </source>
</evidence>
<dbReference type="Proteomes" id="UP000694890">
    <property type="component" value="Unplaced"/>
</dbReference>
<dbReference type="InterPro" id="IPR036179">
    <property type="entry name" value="Ig-like_dom_sf"/>
</dbReference>
<evidence type="ECO:0000256" key="5">
    <source>
        <dbReference type="SAM" id="Phobius"/>
    </source>
</evidence>
<keyword evidence="5" id="KW-1133">Transmembrane helix</keyword>
<protein>
    <submittedName>
        <fullName evidence="9">Uncharacterized protein LOC108894776</fullName>
    </submittedName>
</protein>
<keyword evidence="4" id="KW-0325">Glycoprotein</keyword>
<accession>A0AAJ8B1H3</accession>
<keyword evidence="3 5" id="KW-0472">Membrane</keyword>
<dbReference type="GO" id="GO:0016020">
    <property type="term" value="C:membrane"/>
    <property type="evidence" value="ECO:0007669"/>
    <property type="project" value="UniProtKB-SubCell"/>
</dbReference>
<evidence type="ECO:0000313" key="8">
    <source>
        <dbReference type="Proteomes" id="UP000694890"/>
    </source>
</evidence>
<evidence type="ECO:0000256" key="4">
    <source>
        <dbReference type="ARBA" id="ARBA00023180"/>
    </source>
</evidence>
<name>A0AAJ8B1H3_LATCA</name>
<dbReference type="PROSITE" id="PS50835">
    <property type="entry name" value="IG_LIKE"/>
    <property type="match status" value="1"/>
</dbReference>
<proteinExistence type="predicted"/>
<dbReference type="InterPro" id="IPR013783">
    <property type="entry name" value="Ig-like_fold"/>
</dbReference>
<dbReference type="PANTHER" id="PTHR12080:SF55">
    <property type="entry name" value="LYMPHOCYTE FUNCTION-ASSOCIATED ANTIGEN 3"/>
    <property type="match status" value="1"/>
</dbReference>
<keyword evidence="5" id="KW-0812">Transmembrane</keyword>
<dbReference type="Gene3D" id="2.60.40.10">
    <property type="entry name" value="Immunoglobulins"/>
    <property type="match status" value="2"/>
</dbReference>
<dbReference type="KEGG" id="lcf:108894776"/>
<dbReference type="SUPFAM" id="SSF48726">
    <property type="entry name" value="Immunoglobulin"/>
    <property type="match status" value="1"/>
</dbReference>